<dbReference type="Proteomes" id="UP000308092">
    <property type="component" value="Unassembled WGS sequence"/>
</dbReference>
<dbReference type="AlphaFoldDB" id="A0A4S3J7Q4"/>
<dbReference type="STRING" id="1220188.A0A4S3J7Q4"/>
<gene>
    <name evidence="1" type="ORF">EYZ11_009527</name>
</gene>
<reference evidence="1 2" key="1">
    <citation type="submission" date="2019-03" db="EMBL/GenBank/DDBJ databases">
        <title>The genome sequence of a newly discovered highly antifungal drug resistant Aspergillus species, Aspergillus tanneri NIH 1004.</title>
        <authorList>
            <person name="Mounaud S."/>
            <person name="Singh I."/>
            <person name="Joardar V."/>
            <person name="Pakala S."/>
            <person name="Pakala S."/>
            <person name="Venepally P."/>
            <person name="Hoover J."/>
            <person name="Nierman W."/>
            <person name="Chung J."/>
            <person name="Losada L."/>
        </authorList>
    </citation>
    <scope>NUCLEOTIDE SEQUENCE [LARGE SCALE GENOMIC DNA]</scope>
    <source>
        <strain evidence="1 2">NIH1004</strain>
    </source>
</reference>
<evidence type="ECO:0000313" key="2">
    <source>
        <dbReference type="Proteomes" id="UP000308092"/>
    </source>
</evidence>
<name>A0A4S3J7Q4_9EURO</name>
<protein>
    <submittedName>
        <fullName evidence="1">Uncharacterized protein</fullName>
    </submittedName>
</protein>
<sequence>MKTTPDQMACKKGEAFPRCWETRATTIDVVLSILTGAQFLTALEDYFDENVTKYADEALHAGVPSTVTGIYRSDRKPEKSKHLEVGTTHIFGLLVTLWA</sequence>
<proteinExistence type="predicted"/>
<dbReference type="VEuPathDB" id="FungiDB:EYZ11_009527"/>
<accession>A0A4S3J7Q4</accession>
<organism evidence="1 2">
    <name type="scientific">Aspergillus tanneri</name>
    <dbReference type="NCBI Taxonomy" id="1220188"/>
    <lineage>
        <taxon>Eukaryota</taxon>
        <taxon>Fungi</taxon>
        <taxon>Dikarya</taxon>
        <taxon>Ascomycota</taxon>
        <taxon>Pezizomycotina</taxon>
        <taxon>Eurotiomycetes</taxon>
        <taxon>Eurotiomycetidae</taxon>
        <taxon>Eurotiales</taxon>
        <taxon>Aspergillaceae</taxon>
        <taxon>Aspergillus</taxon>
        <taxon>Aspergillus subgen. Circumdati</taxon>
    </lineage>
</organism>
<evidence type="ECO:0000313" key="1">
    <source>
        <dbReference type="EMBL" id="THC91019.1"/>
    </source>
</evidence>
<keyword evidence="2" id="KW-1185">Reference proteome</keyword>
<comment type="caution">
    <text evidence="1">The sequence shown here is derived from an EMBL/GenBank/DDBJ whole genome shotgun (WGS) entry which is preliminary data.</text>
</comment>
<dbReference type="EMBL" id="SOSA01000456">
    <property type="protein sequence ID" value="THC91019.1"/>
    <property type="molecule type" value="Genomic_DNA"/>
</dbReference>